<feature type="chain" id="PRO_5005893424" evidence="1">
    <location>
        <begin position="23"/>
        <end position="259"/>
    </location>
</feature>
<dbReference type="PANTHER" id="PTHR36519:SF9">
    <property type="entry name" value="EB DOMAIN-CONTAINING PROTEIN-RELATED"/>
    <property type="match status" value="1"/>
</dbReference>
<keyword evidence="2" id="KW-1185">Reference proteome</keyword>
<dbReference type="Proteomes" id="UP000046393">
    <property type="component" value="Unplaced"/>
</dbReference>
<protein>
    <submittedName>
        <fullName evidence="3">EB domain-containing protein</fullName>
    </submittedName>
</protein>
<reference evidence="3" key="1">
    <citation type="submission" date="2017-02" db="UniProtKB">
        <authorList>
            <consortium name="WormBaseParasite"/>
        </authorList>
    </citation>
    <scope>IDENTIFICATION</scope>
</reference>
<organism evidence="2 3">
    <name type="scientific">Syphacia muris</name>
    <dbReference type="NCBI Taxonomy" id="451379"/>
    <lineage>
        <taxon>Eukaryota</taxon>
        <taxon>Metazoa</taxon>
        <taxon>Ecdysozoa</taxon>
        <taxon>Nematoda</taxon>
        <taxon>Chromadorea</taxon>
        <taxon>Rhabditida</taxon>
        <taxon>Spirurina</taxon>
        <taxon>Oxyuridomorpha</taxon>
        <taxon>Oxyuroidea</taxon>
        <taxon>Oxyuridae</taxon>
        <taxon>Syphacia</taxon>
    </lineage>
</organism>
<dbReference type="WBParaSite" id="SMUV_0000809001-mRNA-1">
    <property type="protein sequence ID" value="SMUV_0000809001-mRNA-1"/>
    <property type="gene ID" value="SMUV_0000809001"/>
</dbReference>
<dbReference type="AlphaFoldDB" id="A0A0N5ATD6"/>
<dbReference type="PANTHER" id="PTHR36519">
    <property type="entry name" value="FIP (FUNGUS-INDUCED PROTEIN) RELATED-RELATED"/>
    <property type="match status" value="1"/>
</dbReference>
<evidence type="ECO:0000313" key="3">
    <source>
        <dbReference type="WBParaSite" id="SMUV_0000809001-mRNA-1"/>
    </source>
</evidence>
<sequence length="259" mass="27979">MFCTTFGAIPLLLLALLRVTVCDLIGSNLLNALSSYGYDMCRYISCPFGQLCTNGVCIPGTGTFEGNEYSSVYGPSSFGTSYVDRTPISVGYPSTKFCSMNPDCYLGQMCIYGRCVSGLNSLPFTGARFCSSIQQCLNGQICVNGFCTQNNVIYGGSQAQLSSTSRLLFLEHYLTYLQPLDVAVHELKNCFRKRCFDNAINVIINVSACSTGTVCPVGQYCINGICTFAGLNPPFACGHANCPFPCRIGRCLNLGYVGK</sequence>
<name>A0A0N5ATD6_9BILA</name>
<keyword evidence="1" id="KW-0732">Signal</keyword>
<proteinExistence type="predicted"/>
<accession>A0A0N5ATD6</accession>
<evidence type="ECO:0000313" key="2">
    <source>
        <dbReference type="Proteomes" id="UP000046393"/>
    </source>
</evidence>
<evidence type="ECO:0000256" key="1">
    <source>
        <dbReference type="SAM" id="SignalP"/>
    </source>
</evidence>
<feature type="signal peptide" evidence="1">
    <location>
        <begin position="1"/>
        <end position="22"/>
    </location>
</feature>